<feature type="transmembrane region" description="Helical" evidence="6">
    <location>
        <begin position="277"/>
        <end position="300"/>
    </location>
</feature>
<dbReference type="NCBIfam" id="TIGR03718">
    <property type="entry name" value="R_switched_Alx"/>
    <property type="match status" value="1"/>
</dbReference>
<accession>A0A2U3K8X0</accession>
<evidence type="ECO:0000256" key="5">
    <source>
        <dbReference type="ARBA" id="ARBA00023136"/>
    </source>
</evidence>
<feature type="transmembrane region" description="Helical" evidence="6">
    <location>
        <begin position="129"/>
        <end position="146"/>
    </location>
</feature>
<dbReference type="PANTHER" id="PTHR30238">
    <property type="entry name" value="MEMBRANE BOUND PREDICTED REDOX MODULATOR"/>
    <property type="match status" value="1"/>
</dbReference>
<feature type="transmembrane region" description="Helical" evidence="6">
    <location>
        <begin position="189"/>
        <end position="210"/>
    </location>
</feature>
<evidence type="ECO:0000313" key="8">
    <source>
        <dbReference type="Proteomes" id="UP000238701"/>
    </source>
</evidence>
<evidence type="ECO:0000256" key="6">
    <source>
        <dbReference type="SAM" id="Phobius"/>
    </source>
</evidence>
<evidence type="ECO:0000256" key="1">
    <source>
        <dbReference type="ARBA" id="ARBA00004141"/>
    </source>
</evidence>
<keyword evidence="4 6" id="KW-1133">Transmembrane helix</keyword>
<protein>
    <recommendedName>
        <fullName evidence="9">Integral membrane protein TerC</fullName>
    </recommendedName>
</protein>
<feature type="transmembrane region" description="Helical" evidence="6">
    <location>
        <begin position="6"/>
        <end position="23"/>
    </location>
</feature>
<evidence type="ECO:0000256" key="2">
    <source>
        <dbReference type="ARBA" id="ARBA00007511"/>
    </source>
</evidence>
<comment type="subcellular location">
    <subcellularLocation>
        <location evidence="1">Membrane</location>
        <topology evidence="1">Multi-pass membrane protein</topology>
    </subcellularLocation>
</comment>
<reference evidence="8" key="1">
    <citation type="submission" date="2018-02" db="EMBL/GenBank/DDBJ databases">
        <authorList>
            <person name="Hausmann B."/>
        </authorList>
    </citation>
    <scope>NUCLEOTIDE SEQUENCE [LARGE SCALE GENOMIC DNA]</scope>
    <source>
        <strain evidence="8">Peat soil MAG SbA1</strain>
    </source>
</reference>
<organism evidence="7 8">
    <name type="scientific">Candidatus Sulfotelmatobacter kueseliae</name>
    <dbReference type="NCBI Taxonomy" id="2042962"/>
    <lineage>
        <taxon>Bacteria</taxon>
        <taxon>Pseudomonadati</taxon>
        <taxon>Acidobacteriota</taxon>
        <taxon>Terriglobia</taxon>
        <taxon>Terriglobales</taxon>
        <taxon>Candidatus Korobacteraceae</taxon>
        <taxon>Candidatus Sulfotelmatobacter</taxon>
    </lineage>
</organism>
<keyword evidence="3 6" id="KW-0812">Transmembrane</keyword>
<dbReference type="AlphaFoldDB" id="A0A2U3K8X0"/>
<dbReference type="PANTHER" id="PTHR30238:SF0">
    <property type="entry name" value="THYLAKOID MEMBRANE PROTEIN TERC, CHLOROPLASTIC"/>
    <property type="match status" value="1"/>
</dbReference>
<feature type="transmembrane region" description="Helical" evidence="6">
    <location>
        <begin position="35"/>
        <end position="56"/>
    </location>
</feature>
<proteinExistence type="inferred from homology"/>
<feature type="transmembrane region" description="Helical" evidence="6">
    <location>
        <begin position="253"/>
        <end position="271"/>
    </location>
</feature>
<dbReference type="Pfam" id="PF03741">
    <property type="entry name" value="TerC"/>
    <property type="match status" value="1"/>
</dbReference>
<sequence length="309" mass="34408">MFYYWLLFNLFALGMLVLDLRVFHRSGRAVPPRQALAWSALYLVLAAAFAVLVYFWQGHQAALEFVTGYVLELSLSVDNLFVFLVIFNYFAVPEEQQRRVLFWGILGALIMRGIFIGAGVGLIHRFHGLVYALGALLVYSGIRVCLAGDHQIDPAANPVVKGLRRFVPVTANYDRGRFFVRNRQENSRLYATPLLVVLLVIETTDVLFAIDSIPAILAITLNAFIVYTSNVLAILGLRSMYFAVSGLMKTFRFLHYGLAVVLVLVGAKMIAPDYVRIPILTTLAVIAGVLLISVGASLLYPEEKKIDDC</sequence>
<dbReference type="EMBL" id="OMOD01000057">
    <property type="protein sequence ID" value="SPF36114.1"/>
    <property type="molecule type" value="Genomic_DNA"/>
</dbReference>
<gene>
    <name evidence="7" type="ORF">SBA1_150007</name>
</gene>
<keyword evidence="5 6" id="KW-0472">Membrane</keyword>
<name>A0A2U3K8X0_9BACT</name>
<evidence type="ECO:0000313" key="7">
    <source>
        <dbReference type="EMBL" id="SPF36114.1"/>
    </source>
</evidence>
<dbReference type="InterPro" id="IPR022369">
    <property type="entry name" value="Integral_membrane_TerC_rswitch"/>
</dbReference>
<dbReference type="GO" id="GO:0016020">
    <property type="term" value="C:membrane"/>
    <property type="evidence" value="ECO:0007669"/>
    <property type="project" value="UniProtKB-SubCell"/>
</dbReference>
<evidence type="ECO:0008006" key="9">
    <source>
        <dbReference type="Google" id="ProtNLM"/>
    </source>
</evidence>
<feature type="transmembrane region" description="Helical" evidence="6">
    <location>
        <begin position="68"/>
        <end position="91"/>
    </location>
</feature>
<evidence type="ECO:0000256" key="4">
    <source>
        <dbReference type="ARBA" id="ARBA00022989"/>
    </source>
</evidence>
<comment type="similarity">
    <text evidence="2">Belongs to the TerC family.</text>
</comment>
<evidence type="ECO:0000256" key="3">
    <source>
        <dbReference type="ARBA" id="ARBA00022692"/>
    </source>
</evidence>
<feature type="transmembrane region" description="Helical" evidence="6">
    <location>
        <begin position="100"/>
        <end position="123"/>
    </location>
</feature>
<dbReference type="InterPro" id="IPR005496">
    <property type="entry name" value="Integral_membrane_TerC"/>
</dbReference>
<feature type="transmembrane region" description="Helical" evidence="6">
    <location>
        <begin position="216"/>
        <end position="241"/>
    </location>
</feature>
<dbReference type="Proteomes" id="UP000238701">
    <property type="component" value="Unassembled WGS sequence"/>
</dbReference>